<dbReference type="EMBL" id="AUZY01000531">
    <property type="protein sequence ID" value="EQD78440.1"/>
    <property type="molecule type" value="Genomic_DNA"/>
</dbReference>
<reference evidence="1" key="2">
    <citation type="journal article" date="2014" name="ISME J.">
        <title>Microbial stratification in low pH oxic and suboxic macroscopic growths along an acid mine drainage.</title>
        <authorList>
            <person name="Mendez-Garcia C."/>
            <person name="Mesa V."/>
            <person name="Sprenger R.R."/>
            <person name="Richter M."/>
            <person name="Diez M.S."/>
            <person name="Solano J."/>
            <person name="Bargiela R."/>
            <person name="Golyshina O.V."/>
            <person name="Manteca A."/>
            <person name="Ramos J.L."/>
            <person name="Gallego J.R."/>
            <person name="Llorente I."/>
            <person name="Martins Dos Santos V.A."/>
            <person name="Jensen O.N."/>
            <person name="Pelaez A.I."/>
            <person name="Sanchez J."/>
            <person name="Ferrer M."/>
        </authorList>
    </citation>
    <scope>NUCLEOTIDE SEQUENCE</scope>
</reference>
<dbReference type="Gene3D" id="3.50.50.60">
    <property type="entry name" value="FAD/NAD(P)-binding domain"/>
    <property type="match status" value="1"/>
</dbReference>
<comment type="caution">
    <text evidence="1">The sequence shown here is derived from an EMBL/GenBank/DDBJ whole genome shotgun (WGS) entry which is preliminary data.</text>
</comment>
<name>T1D862_9ZZZZ</name>
<dbReference type="InterPro" id="IPR036188">
    <property type="entry name" value="FAD/NAD-bd_sf"/>
</dbReference>
<feature type="non-terminal residue" evidence="1">
    <location>
        <position position="84"/>
    </location>
</feature>
<reference evidence="1" key="1">
    <citation type="submission" date="2013-08" db="EMBL/GenBank/DDBJ databases">
        <authorList>
            <person name="Mendez C."/>
            <person name="Richter M."/>
            <person name="Ferrer M."/>
            <person name="Sanchez J."/>
        </authorList>
    </citation>
    <scope>NUCLEOTIDE SEQUENCE</scope>
</reference>
<dbReference type="SUPFAM" id="SSF51905">
    <property type="entry name" value="FAD/NAD(P)-binding domain"/>
    <property type="match status" value="1"/>
</dbReference>
<evidence type="ECO:0000313" key="1">
    <source>
        <dbReference type="EMBL" id="EQD78440.1"/>
    </source>
</evidence>
<organism evidence="1">
    <name type="scientific">mine drainage metagenome</name>
    <dbReference type="NCBI Taxonomy" id="410659"/>
    <lineage>
        <taxon>unclassified sequences</taxon>
        <taxon>metagenomes</taxon>
        <taxon>ecological metagenomes</taxon>
    </lineage>
</organism>
<dbReference type="AlphaFoldDB" id="T1D862"/>
<accession>T1D862</accession>
<sequence length="84" mass="9014">MHLLIIGGSDAGISAALRAHELDPNVEITVVLADDFPNYSICGLPFFLSGETPDWHSLAHRTEFDGIRLLTNHTAEAVDAGAKT</sequence>
<proteinExistence type="predicted"/>
<protein>
    <submittedName>
        <fullName evidence="1">CoA-disulfide reductase</fullName>
    </submittedName>
</protein>
<gene>
    <name evidence="1" type="ORF">B1B_00722</name>
</gene>